<dbReference type="Pfam" id="PF20644">
    <property type="entry name" value="Rrn7_cyclin_N"/>
    <property type="match status" value="1"/>
</dbReference>
<evidence type="ECO:0000256" key="10">
    <source>
        <dbReference type="SAM" id="MobiDB-lite"/>
    </source>
</evidence>
<sequence length="546" mass="61956">MAPPRCGVENCRSNKYEEGEDGYLYCENGHRKGEQIAGEDEDQFETAIRTTTRKKVDKEADEIPGKIYTGAKGIDLYAKCLQLILRHQLRFLIQKKGLPAELETVVQDLWALRILQLANKISDESQVSGSSQVFSTEQSETEADDDPLIIRSRKKKLQENPTLIDCLALCYLGTLTLRLPITPGDVYTWTTEENMPYLNAIRLIPAAMRNRLPATYHSAFNPYSLLNLRRFYAAYTNLLAGLELKYSIAWPSLNVPVILFRYLKDLALPLELYDATIRLGEKLGYDFALYVTPGQRFNITSLPEARLISCLVICVKLIFPFDDIKRHPRSAGEPAATAMDWPAWSGLMDEAKATERGGRHRYTTEELTKVQEKDVFSMSGEELDQYLDFYLANFVDETQLQSKASDDAFQAAMYNLFPVEADPNNQPRAISADQKHTKKLELVRAVHGTIKEVDAIEDDDGAGILRPGARYPEYTKKSNLPPHAARFYEEAARISGLTMEMLVRCVRHIERKIAREQGRRKRPEQPKVDEEPVETVEPETVDAGHD</sequence>
<evidence type="ECO:0000256" key="4">
    <source>
        <dbReference type="ARBA" id="ARBA00022771"/>
    </source>
</evidence>
<gene>
    <name evidence="13" type="ORF">SLS60_007665</name>
</gene>
<keyword evidence="6" id="KW-0805">Transcription regulation</keyword>
<dbReference type="InterPro" id="IPR033599">
    <property type="entry name" value="TAF1B/Rrn7"/>
</dbReference>
<protein>
    <recommendedName>
        <fullName evidence="15">RRN7-type domain-containing protein</fullName>
    </recommendedName>
</protein>
<dbReference type="Proteomes" id="UP001521785">
    <property type="component" value="Unassembled WGS sequence"/>
</dbReference>
<evidence type="ECO:0000313" key="13">
    <source>
        <dbReference type="EMBL" id="KAL1599860.1"/>
    </source>
</evidence>
<name>A0ABR3R600_9PLEO</name>
<evidence type="ECO:0000259" key="11">
    <source>
        <dbReference type="Pfam" id="PF20644"/>
    </source>
</evidence>
<keyword evidence="9" id="KW-0539">Nucleus</keyword>
<keyword evidence="14" id="KW-1185">Reference proteome</keyword>
<keyword evidence="5" id="KW-0862">Zinc</keyword>
<reference evidence="13 14" key="1">
    <citation type="submission" date="2024-02" db="EMBL/GenBank/DDBJ databases">
        <title>De novo assembly and annotation of 12 fungi associated with fruit tree decline syndrome in Ontario, Canada.</title>
        <authorList>
            <person name="Sulman M."/>
            <person name="Ellouze W."/>
            <person name="Ilyukhin E."/>
        </authorList>
    </citation>
    <scope>NUCLEOTIDE SEQUENCE [LARGE SCALE GENOMIC DNA]</scope>
    <source>
        <strain evidence="13 14">M42-189</strain>
    </source>
</reference>
<feature type="compositionally biased region" description="Acidic residues" evidence="10">
    <location>
        <begin position="531"/>
        <end position="540"/>
    </location>
</feature>
<evidence type="ECO:0000256" key="6">
    <source>
        <dbReference type="ARBA" id="ARBA00023015"/>
    </source>
</evidence>
<dbReference type="InterPro" id="IPR048540">
    <property type="entry name" value="Rrn7_cyclin_N"/>
</dbReference>
<evidence type="ECO:0000313" key="14">
    <source>
        <dbReference type="Proteomes" id="UP001521785"/>
    </source>
</evidence>
<keyword evidence="7" id="KW-0238">DNA-binding</keyword>
<dbReference type="Pfam" id="PF20645">
    <property type="entry name" value="Rrn7_cyclin_C"/>
    <property type="match status" value="1"/>
</dbReference>
<comment type="caution">
    <text evidence="13">The sequence shown here is derived from an EMBL/GenBank/DDBJ whole genome shotgun (WGS) entry which is preliminary data.</text>
</comment>
<organism evidence="13 14">
    <name type="scientific">Paraconiothyrium brasiliense</name>
    <dbReference type="NCBI Taxonomy" id="300254"/>
    <lineage>
        <taxon>Eukaryota</taxon>
        <taxon>Fungi</taxon>
        <taxon>Dikarya</taxon>
        <taxon>Ascomycota</taxon>
        <taxon>Pezizomycotina</taxon>
        <taxon>Dothideomycetes</taxon>
        <taxon>Pleosporomycetidae</taxon>
        <taxon>Pleosporales</taxon>
        <taxon>Massarineae</taxon>
        <taxon>Didymosphaeriaceae</taxon>
        <taxon>Paraconiothyrium</taxon>
    </lineage>
</organism>
<dbReference type="EMBL" id="JAKJXO020000010">
    <property type="protein sequence ID" value="KAL1599860.1"/>
    <property type="molecule type" value="Genomic_DNA"/>
</dbReference>
<accession>A0ABR3R600</accession>
<feature type="domain" description="Rrn7/TAF1B C-terminal cyclin" evidence="12">
    <location>
        <begin position="229"/>
        <end position="393"/>
    </location>
</feature>
<keyword evidence="3" id="KW-0479">Metal-binding</keyword>
<evidence type="ECO:0000256" key="8">
    <source>
        <dbReference type="ARBA" id="ARBA00023163"/>
    </source>
</evidence>
<evidence type="ECO:0000256" key="2">
    <source>
        <dbReference type="ARBA" id="ARBA00006899"/>
    </source>
</evidence>
<comment type="similarity">
    <text evidence="2">Belongs to the RRN7/TAF1B family.</text>
</comment>
<feature type="compositionally biased region" description="Basic and acidic residues" evidence="10">
    <location>
        <begin position="513"/>
        <end position="530"/>
    </location>
</feature>
<dbReference type="PANTHER" id="PTHR31576">
    <property type="entry name" value="TATA BOX-BINDING PROTEIN-ASSOCIATED FACTOR RNA POLYMERASE I SUBUNIT B"/>
    <property type="match status" value="1"/>
</dbReference>
<proteinExistence type="inferred from homology"/>
<evidence type="ECO:0000256" key="7">
    <source>
        <dbReference type="ARBA" id="ARBA00023125"/>
    </source>
</evidence>
<comment type="subcellular location">
    <subcellularLocation>
        <location evidence="1">Nucleus</location>
        <location evidence="1">Nucleolus</location>
    </subcellularLocation>
</comment>
<evidence type="ECO:0000256" key="5">
    <source>
        <dbReference type="ARBA" id="ARBA00022833"/>
    </source>
</evidence>
<evidence type="ECO:0000256" key="3">
    <source>
        <dbReference type="ARBA" id="ARBA00022723"/>
    </source>
</evidence>
<evidence type="ECO:0000256" key="1">
    <source>
        <dbReference type="ARBA" id="ARBA00004604"/>
    </source>
</evidence>
<keyword evidence="8" id="KW-0804">Transcription</keyword>
<feature type="domain" description="Rrn7/TAF1B N-terminal cyclin" evidence="11">
    <location>
        <begin position="81"/>
        <end position="205"/>
    </location>
</feature>
<evidence type="ECO:0008006" key="15">
    <source>
        <dbReference type="Google" id="ProtNLM"/>
    </source>
</evidence>
<keyword evidence="4" id="KW-0863">Zinc-finger</keyword>
<evidence type="ECO:0000259" key="12">
    <source>
        <dbReference type="Pfam" id="PF20645"/>
    </source>
</evidence>
<dbReference type="PANTHER" id="PTHR31576:SF2">
    <property type="entry name" value="TATA BOX-BINDING PROTEIN-ASSOCIATED FACTOR RNA POLYMERASE I SUBUNIT B"/>
    <property type="match status" value="1"/>
</dbReference>
<dbReference type="InterPro" id="IPR048538">
    <property type="entry name" value="Rrn7_cyclin_C"/>
</dbReference>
<evidence type="ECO:0000256" key="9">
    <source>
        <dbReference type="ARBA" id="ARBA00023242"/>
    </source>
</evidence>
<feature type="region of interest" description="Disordered" evidence="10">
    <location>
        <begin position="513"/>
        <end position="546"/>
    </location>
</feature>